<dbReference type="SUPFAM" id="SSF82708">
    <property type="entry name" value="R3H domain"/>
    <property type="match status" value="1"/>
</dbReference>
<evidence type="ECO:0000313" key="8">
    <source>
        <dbReference type="Proteomes" id="UP000827092"/>
    </source>
</evidence>
<organism evidence="7 8">
    <name type="scientific">Oedothorax gibbosus</name>
    <dbReference type="NCBI Taxonomy" id="931172"/>
    <lineage>
        <taxon>Eukaryota</taxon>
        <taxon>Metazoa</taxon>
        <taxon>Ecdysozoa</taxon>
        <taxon>Arthropoda</taxon>
        <taxon>Chelicerata</taxon>
        <taxon>Arachnida</taxon>
        <taxon>Araneae</taxon>
        <taxon>Araneomorphae</taxon>
        <taxon>Entelegynae</taxon>
        <taxon>Araneoidea</taxon>
        <taxon>Linyphiidae</taxon>
        <taxon>Erigoninae</taxon>
        <taxon>Oedothorax</taxon>
    </lineage>
</organism>
<evidence type="ECO:0000259" key="6">
    <source>
        <dbReference type="PROSITE" id="PS51827"/>
    </source>
</evidence>
<proteinExistence type="predicted"/>
<feature type="domain" description="G-patch" evidence="4">
    <location>
        <begin position="666"/>
        <end position="711"/>
    </location>
</feature>
<dbReference type="PROSITE" id="PS51061">
    <property type="entry name" value="R3H"/>
    <property type="match status" value="1"/>
</dbReference>
<dbReference type="GO" id="GO:0003723">
    <property type="term" value="F:RNA binding"/>
    <property type="evidence" value="ECO:0007669"/>
    <property type="project" value="UniProtKB-UniRule"/>
</dbReference>
<dbReference type="SUPFAM" id="SSF54768">
    <property type="entry name" value="dsRNA-binding domain-like"/>
    <property type="match status" value="1"/>
</dbReference>
<dbReference type="AlphaFoldDB" id="A0AAV6VUS0"/>
<dbReference type="SMART" id="SM00443">
    <property type="entry name" value="G_patch"/>
    <property type="match status" value="1"/>
</dbReference>
<feature type="compositionally biased region" description="Low complexity" evidence="2">
    <location>
        <begin position="192"/>
        <end position="209"/>
    </location>
</feature>
<dbReference type="EMBL" id="JAFNEN010000026">
    <property type="protein sequence ID" value="KAG8199563.1"/>
    <property type="molecule type" value="Genomic_DNA"/>
</dbReference>
<comment type="caution">
    <text evidence="7">The sequence shown here is derived from an EMBL/GenBank/DDBJ whole genome shotgun (WGS) entry which is preliminary data.</text>
</comment>
<evidence type="ECO:0000259" key="3">
    <source>
        <dbReference type="PROSITE" id="PS50137"/>
    </source>
</evidence>
<feature type="domain" description="DRBM" evidence="3">
    <location>
        <begin position="564"/>
        <end position="632"/>
    </location>
</feature>
<dbReference type="Pfam" id="PF00035">
    <property type="entry name" value="dsrm"/>
    <property type="match status" value="1"/>
</dbReference>
<dbReference type="InterPro" id="IPR021859">
    <property type="entry name" value="XTBD"/>
</dbReference>
<dbReference type="InterPro" id="IPR036867">
    <property type="entry name" value="R3H_dom_sf"/>
</dbReference>
<dbReference type="InterPro" id="IPR000467">
    <property type="entry name" value="G_patch_dom"/>
</dbReference>
<dbReference type="PROSITE" id="PS50137">
    <property type="entry name" value="DS_RBD"/>
    <property type="match status" value="2"/>
</dbReference>
<dbReference type="PROSITE" id="PS50174">
    <property type="entry name" value="G_PATCH"/>
    <property type="match status" value="1"/>
</dbReference>
<feature type="region of interest" description="Disordered" evidence="2">
    <location>
        <begin position="152"/>
        <end position="216"/>
    </location>
</feature>
<dbReference type="Pfam" id="PF01585">
    <property type="entry name" value="G-patch"/>
    <property type="match status" value="1"/>
</dbReference>
<dbReference type="Gene3D" id="3.30.1370.50">
    <property type="entry name" value="R3H-like domain"/>
    <property type="match status" value="1"/>
</dbReference>
<sequence length="806" mass="90880">MIFHGINVQEVKKSFIITVVCELPVPAGRFKMGKINFEEYRQPWETGPHWELKREFMEKYQDDFPEDRLLCLAQAYSNIELLHCSYPDPVMLQIHELSKPLNGLKRFREATKNFSKDEPELQTRAAGKRSATDDLKKPFKFIKFYSAGNQSSEVAGSSTAEENTSTDAKKSDTFTEDSEVACDATPSMVPLDTISTDTQQQSTTEDNTSVNIPKSNKDKDTAAFSVATPSVVQLDTNTTSTFKLSNSSTQNEDFILSLSQSPDLNLINTFSKGLSSLKKIKSKKPIKEIERTVDLLDFHGIAHYKFEEVILDKASVHLCKFFIKDTLISIGRCVNKKMSQISAAFYAVETLEQFSNLPVVALSNLNCNAHKENVLFLHKFLQEAKRTKPKRETLSSVDKIMSIIDSLKCPHERSYFYREDIESPLNENVFYVDIVINKVLICTGKNIKKAKAKSAAADEIIPLLQKFFNEHSEDFQSMCKINADVTMDIPSEAVRKSDEQQSCTFSSKFLPQMKNDNSKPSLLMDPTVGTTCFKINYKILRNSIEKRFAVFDMSEISSDAQTDKPQKSLFHSAQFCKKVVSFDAYINNTFPSDSRYKCDITFEGENIAVGEGSTKAEAKTSASLAALKSLEQKFYTIKVKSEVDESFVIKRDQIINAHVASEAVSDSNVGCKMLKMMGWTGGGIGKTESGITEPITSSDYRFQQGLGFADKNTDEKKFRHAIESCLKEFSQADTISDLVFSTDFTKDERKIIHKVSQRFGLLGSSRGRNEKRQLFVKHKMSVTELINYLIRKNGCTPKYELVDKSS</sequence>
<evidence type="ECO:0000259" key="5">
    <source>
        <dbReference type="PROSITE" id="PS51061"/>
    </source>
</evidence>
<accession>A0AAV6VUS0</accession>
<dbReference type="Proteomes" id="UP000827092">
    <property type="component" value="Unassembled WGS sequence"/>
</dbReference>
<evidence type="ECO:0000256" key="2">
    <source>
        <dbReference type="SAM" id="MobiDB-lite"/>
    </source>
</evidence>
<dbReference type="InterPro" id="IPR014720">
    <property type="entry name" value="dsRBD_dom"/>
</dbReference>
<feature type="domain" description="DRBM" evidence="3">
    <location>
        <begin position="372"/>
        <end position="466"/>
    </location>
</feature>
<feature type="domain" description="R3H" evidence="5">
    <location>
        <begin position="716"/>
        <end position="780"/>
    </location>
</feature>
<feature type="domain" description="XRN2-binding (XTBD)" evidence="6">
    <location>
        <begin position="37"/>
        <end position="123"/>
    </location>
</feature>
<evidence type="ECO:0000313" key="7">
    <source>
        <dbReference type="EMBL" id="KAG8199563.1"/>
    </source>
</evidence>
<dbReference type="PROSITE" id="PS51827">
    <property type="entry name" value="XTBD"/>
    <property type="match status" value="1"/>
</dbReference>
<dbReference type="Pfam" id="PF11952">
    <property type="entry name" value="XTBD"/>
    <property type="match status" value="1"/>
</dbReference>
<gene>
    <name evidence="7" type="ORF">JTE90_009403</name>
</gene>
<evidence type="ECO:0000256" key="1">
    <source>
        <dbReference type="PROSITE-ProRule" id="PRU00266"/>
    </source>
</evidence>
<keyword evidence="1" id="KW-0694">RNA-binding</keyword>
<dbReference type="PANTHER" id="PTHR48430">
    <property type="entry name" value="PARTNER OF XRN-2 PROTEIN 1"/>
    <property type="match status" value="1"/>
</dbReference>
<dbReference type="PANTHER" id="PTHR48430:SF1">
    <property type="entry name" value="PARTNER OF XRN-2 PROTEIN 1"/>
    <property type="match status" value="1"/>
</dbReference>
<feature type="compositionally biased region" description="Polar residues" evidence="2">
    <location>
        <begin position="152"/>
        <end position="166"/>
    </location>
</feature>
<dbReference type="Gene3D" id="3.30.160.20">
    <property type="match status" value="1"/>
</dbReference>
<dbReference type="InterPro" id="IPR001374">
    <property type="entry name" value="R3H_dom"/>
</dbReference>
<protein>
    <recommendedName>
        <fullName evidence="9">NF-kappa-B-repressing factor</fullName>
    </recommendedName>
</protein>
<evidence type="ECO:0008006" key="9">
    <source>
        <dbReference type="Google" id="ProtNLM"/>
    </source>
</evidence>
<reference evidence="7 8" key="1">
    <citation type="journal article" date="2022" name="Nat. Ecol. Evol.">
        <title>A masculinizing supergene underlies an exaggerated male reproductive morph in a spider.</title>
        <authorList>
            <person name="Hendrickx F."/>
            <person name="De Corte Z."/>
            <person name="Sonet G."/>
            <person name="Van Belleghem S.M."/>
            <person name="Kostlbacher S."/>
            <person name="Vangestel C."/>
        </authorList>
    </citation>
    <scope>NUCLEOTIDE SEQUENCE [LARGE SCALE GENOMIC DNA]</scope>
    <source>
        <strain evidence="7">W744_W776</strain>
    </source>
</reference>
<name>A0AAV6VUS0_9ARAC</name>
<keyword evidence="8" id="KW-1185">Reference proteome</keyword>
<evidence type="ECO:0000259" key="4">
    <source>
        <dbReference type="PROSITE" id="PS50174"/>
    </source>
</evidence>